<name>A0A2Z3L7Q3_9BACT</name>
<dbReference type="EMBL" id="CP029619">
    <property type="protein sequence ID" value="AWN81668.1"/>
    <property type="molecule type" value="Genomic_DNA"/>
</dbReference>
<protein>
    <recommendedName>
        <fullName evidence="3">DUF4296 domain-containing protein</fullName>
    </recommendedName>
</protein>
<organism evidence="1 2">
    <name type="scientific">Candidatus Cardinium hertigii</name>
    <dbReference type="NCBI Taxonomy" id="247481"/>
    <lineage>
        <taxon>Bacteria</taxon>
        <taxon>Pseudomonadati</taxon>
        <taxon>Bacteroidota</taxon>
        <taxon>Cytophagia</taxon>
        <taxon>Cytophagales</taxon>
        <taxon>Amoebophilaceae</taxon>
        <taxon>Candidatus Cardinium</taxon>
    </lineage>
</organism>
<proteinExistence type="predicted"/>
<dbReference type="RefSeq" id="WP_109997110.1">
    <property type="nucleotide sequence ID" value="NZ_CP029619.1"/>
</dbReference>
<evidence type="ECO:0008006" key="3">
    <source>
        <dbReference type="Google" id="ProtNLM"/>
    </source>
</evidence>
<dbReference type="Proteomes" id="UP000245872">
    <property type="component" value="Chromosome"/>
</dbReference>
<reference evidence="1 2" key="1">
    <citation type="submission" date="2018-05" db="EMBL/GenBank/DDBJ databases">
        <title>Candidatus Cardinium hertigii Genome Assembly.</title>
        <authorList>
            <person name="Showmaker K.C."/>
            <person name="Walden K.O."/>
            <person name="Fields C.J."/>
            <person name="Lambert K.N."/>
            <person name="Hudson M.E."/>
        </authorList>
    </citation>
    <scope>NUCLEOTIDE SEQUENCE [LARGE SCALE GENOMIC DNA]</scope>
    <source>
        <strain evidence="2">cHgTN10</strain>
    </source>
</reference>
<keyword evidence="2" id="KW-1185">Reference proteome</keyword>
<sequence length="116" mass="12921">MKYITAIAILTGLLGIGMPCPMPSAATASAPLNETLFIQITRDMELLNSWLVTQHYPPETSAHIQHQSYQSLLALYKVDLEAYQASIAYYFTSSLEKALETYGKLYIALEKVRTAC</sequence>
<dbReference type="OrthoDB" id="982429at2"/>
<gene>
    <name evidence="1" type="ORF">DK880_00340</name>
</gene>
<evidence type="ECO:0000313" key="1">
    <source>
        <dbReference type="EMBL" id="AWN81668.1"/>
    </source>
</evidence>
<evidence type="ECO:0000313" key="2">
    <source>
        <dbReference type="Proteomes" id="UP000245872"/>
    </source>
</evidence>
<accession>A0A2Z3L7Q3</accession>
<dbReference type="KEGG" id="cher:DK880_00340"/>
<dbReference type="AlphaFoldDB" id="A0A2Z3L7Q3"/>